<dbReference type="InterPro" id="IPR005920">
    <property type="entry name" value="HutI"/>
</dbReference>
<reference evidence="9 10" key="1">
    <citation type="journal article" date="2015" name="Stand. Genomic Sci.">
        <title>Genomic Encyclopedia of Bacterial and Archaeal Type Strains, Phase III: the genomes of soil and plant-associated and newly described type strains.</title>
        <authorList>
            <person name="Whitman W.B."/>
            <person name="Woyke T."/>
            <person name="Klenk H.P."/>
            <person name="Zhou Y."/>
            <person name="Lilburn T.G."/>
            <person name="Beck B.J."/>
            <person name="De Vos P."/>
            <person name="Vandamme P."/>
            <person name="Eisen J.A."/>
            <person name="Garrity G."/>
            <person name="Hugenholtz P."/>
            <person name="Kyrpides N.C."/>
        </authorList>
    </citation>
    <scope>NUCLEOTIDE SEQUENCE [LARGE SCALE GENOMIC DNA]</scope>
    <source>
        <strain evidence="9 10">CGMCC 1.6858</strain>
    </source>
</reference>
<feature type="binding site" evidence="7">
    <location>
        <position position="138"/>
    </location>
    <ligand>
        <name>4-imidazolone-5-propanoate</name>
        <dbReference type="ChEBI" id="CHEBI:77893"/>
    </ligand>
</feature>
<evidence type="ECO:0000256" key="7">
    <source>
        <dbReference type="HAMAP-Rule" id="MF_00372"/>
    </source>
</evidence>
<dbReference type="GO" id="GO:0008270">
    <property type="term" value="F:zinc ion binding"/>
    <property type="evidence" value="ECO:0007669"/>
    <property type="project" value="UniProtKB-UniRule"/>
</dbReference>
<dbReference type="Proteomes" id="UP000316905">
    <property type="component" value="Unassembled WGS sequence"/>
</dbReference>
<comment type="caution">
    <text evidence="9">The sequence shown here is derived from an EMBL/GenBank/DDBJ whole genome shotgun (WGS) entry which is preliminary data.</text>
</comment>
<feature type="binding site" evidence="7">
    <location>
        <position position="68"/>
    </location>
    <ligand>
        <name>Zn(2+)</name>
        <dbReference type="ChEBI" id="CHEBI:29105"/>
    </ligand>
</feature>
<feature type="binding site" evidence="7">
    <location>
        <position position="311"/>
    </location>
    <ligand>
        <name>Fe(3+)</name>
        <dbReference type="ChEBI" id="CHEBI:29034"/>
    </ligand>
</feature>
<evidence type="ECO:0000256" key="4">
    <source>
        <dbReference type="ARBA" id="ARBA00022808"/>
    </source>
</evidence>
<feature type="domain" description="Amidohydrolase-related" evidence="8">
    <location>
        <begin position="57"/>
        <end position="383"/>
    </location>
</feature>
<comment type="subcellular location">
    <subcellularLocation>
        <location evidence="7">Cytoplasm</location>
    </subcellularLocation>
</comment>
<keyword evidence="2 7" id="KW-0479">Metal-binding</keyword>
<keyword evidence="3 7" id="KW-0378">Hydrolase</keyword>
<comment type="pathway">
    <text evidence="7">Amino-acid degradation; L-histidine degradation into L-glutamate; N-formimidoyl-L-glutamate from L-histidine: step 3/3.</text>
</comment>
<dbReference type="GO" id="GO:0005506">
    <property type="term" value="F:iron ion binding"/>
    <property type="evidence" value="ECO:0007669"/>
    <property type="project" value="UniProtKB-UniRule"/>
</dbReference>
<evidence type="ECO:0000256" key="5">
    <source>
        <dbReference type="ARBA" id="ARBA00022833"/>
    </source>
</evidence>
<dbReference type="GO" id="GO:0005737">
    <property type="term" value="C:cytoplasm"/>
    <property type="evidence" value="ECO:0007669"/>
    <property type="project" value="UniProtKB-SubCell"/>
</dbReference>
<dbReference type="RefSeq" id="WP_145140416.1">
    <property type="nucleotide sequence ID" value="NZ_VLKY01000004.1"/>
</dbReference>
<dbReference type="FunFam" id="3.20.20.140:FF:000007">
    <property type="entry name" value="Imidazolonepropionase"/>
    <property type="match status" value="1"/>
</dbReference>
<dbReference type="InterPro" id="IPR006680">
    <property type="entry name" value="Amidohydro-rel"/>
</dbReference>
<evidence type="ECO:0000256" key="1">
    <source>
        <dbReference type="ARBA" id="ARBA00012864"/>
    </source>
</evidence>
<evidence type="ECO:0000313" key="10">
    <source>
        <dbReference type="Proteomes" id="UP000316905"/>
    </source>
</evidence>
<dbReference type="CDD" id="cd01296">
    <property type="entry name" value="Imidazolone-5PH"/>
    <property type="match status" value="1"/>
</dbReference>
<dbReference type="EC" id="3.5.2.7" evidence="1 7"/>
<feature type="binding site" evidence="7">
    <location>
        <position position="316"/>
    </location>
    <ligand>
        <name>4-imidazolone-5-propanoate</name>
        <dbReference type="ChEBI" id="CHEBI:77893"/>
    </ligand>
</feature>
<keyword evidence="10" id="KW-1185">Reference proteome</keyword>
<dbReference type="UniPathway" id="UPA00379">
    <property type="reaction ID" value="UER00551"/>
</dbReference>
<comment type="similarity">
    <text evidence="7">Belongs to the metallo-dependent hydrolases superfamily. HutI family.</text>
</comment>
<dbReference type="GO" id="GO:0050480">
    <property type="term" value="F:imidazolonepropionase activity"/>
    <property type="evidence" value="ECO:0007669"/>
    <property type="project" value="UniProtKB-UniRule"/>
</dbReference>
<dbReference type="Gene3D" id="2.30.40.10">
    <property type="entry name" value="Urease, subunit C, domain 1"/>
    <property type="match status" value="1"/>
</dbReference>
<dbReference type="InterPro" id="IPR032466">
    <property type="entry name" value="Metal_Hydrolase"/>
</dbReference>
<dbReference type="Pfam" id="PF01979">
    <property type="entry name" value="Amidohydro_1"/>
    <property type="match status" value="1"/>
</dbReference>
<dbReference type="HAMAP" id="MF_00372">
    <property type="entry name" value="HutI"/>
    <property type="match status" value="1"/>
</dbReference>
<dbReference type="OrthoDB" id="9776455at2"/>
<feature type="binding site" evidence="7">
    <location>
        <position position="239"/>
    </location>
    <ligand>
        <name>4-imidazolone-5-propanoate</name>
        <dbReference type="ChEBI" id="CHEBI:77893"/>
    </ligand>
</feature>
<dbReference type="SUPFAM" id="SSF51556">
    <property type="entry name" value="Metallo-dependent hydrolases"/>
    <property type="match status" value="1"/>
</dbReference>
<feature type="binding site" evidence="7">
    <location>
        <position position="66"/>
    </location>
    <ligand>
        <name>Zn(2+)</name>
        <dbReference type="ChEBI" id="CHEBI:29105"/>
    </ligand>
</feature>
<feature type="binding site" evidence="7">
    <location>
        <position position="315"/>
    </location>
    <ligand>
        <name>N-formimidoyl-L-glutamate</name>
        <dbReference type="ChEBI" id="CHEBI:58928"/>
    </ligand>
</feature>
<protein>
    <recommendedName>
        <fullName evidence="1 7">Imidazolonepropionase</fullName>
        <ecNumber evidence="1 7">3.5.2.7</ecNumber>
    </recommendedName>
    <alternativeName>
        <fullName evidence="7">Imidazolone-5-propionate hydrolase</fullName>
    </alternativeName>
</protein>
<organism evidence="9 10">
    <name type="scientific">Pseudomonas duriflava</name>
    <dbReference type="NCBI Taxonomy" id="459528"/>
    <lineage>
        <taxon>Bacteria</taxon>
        <taxon>Pseudomonadati</taxon>
        <taxon>Pseudomonadota</taxon>
        <taxon>Gammaproteobacteria</taxon>
        <taxon>Pseudomonadales</taxon>
        <taxon>Pseudomonadaceae</taxon>
        <taxon>Pseudomonas</taxon>
    </lineage>
</organism>
<dbReference type="AlphaFoldDB" id="A0A562QFU6"/>
<feature type="binding site" evidence="7">
    <location>
        <position position="171"/>
    </location>
    <ligand>
        <name>4-imidazolone-5-propanoate</name>
        <dbReference type="ChEBI" id="CHEBI:77893"/>
    </ligand>
</feature>
<accession>A0A562QFU6</accession>
<keyword evidence="7" id="KW-0963">Cytoplasm</keyword>
<keyword evidence="4 7" id="KW-0369">Histidine metabolism</keyword>
<dbReference type="NCBIfam" id="TIGR01224">
    <property type="entry name" value="hutI"/>
    <property type="match status" value="1"/>
</dbReference>
<feature type="binding site" evidence="7">
    <location>
        <position position="75"/>
    </location>
    <ligand>
        <name>4-imidazolone-5-propanoate</name>
        <dbReference type="ChEBI" id="CHEBI:77893"/>
    </ligand>
</feature>
<sequence length="402" mass="43471">MKRLWQHCHLATMKDGAYSTIEDGALVTQDDRIEWIGPRRAVPAQPYDETHDLKGSWVTPGLIDSHTHTVFGGNRSGEFEQRLQGVSYAEIAKAGGGIASTVRATREASEEELFAGARKRLASLLREGVTTVEIKSGYGLNLDAERKMLRVARQLGQALPLTVRATCLAAHALPPEYVGRSDEFVTYICETILPTLANEGLVDAVDAFCEHLAFSPAQVERVFQAAQALGLPLKLHAEQLSSLGGSSLAARYQALSADHLEYMTEADVKAMAASGTVAVLLPGAFYLLRETKLPPIDALRREGVPIALSTDMNPGTSPVLSLRLMLNMACTLFHLTPEEALAGVTTHAAKALGLAKSHGMLEAGKVADFIAWEVERPADLAYWLGGDLPKRIVYHGKEITHG</sequence>
<keyword evidence="6 7" id="KW-0408">Iron</keyword>
<evidence type="ECO:0000259" key="8">
    <source>
        <dbReference type="Pfam" id="PF01979"/>
    </source>
</evidence>
<proteinExistence type="inferred from homology"/>
<feature type="binding site" evidence="7">
    <location>
        <position position="311"/>
    </location>
    <ligand>
        <name>Zn(2+)</name>
        <dbReference type="ChEBI" id="CHEBI:29105"/>
    </ligand>
</feature>
<evidence type="ECO:0000256" key="6">
    <source>
        <dbReference type="ARBA" id="ARBA00023004"/>
    </source>
</evidence>
<comment type="catalytic activity">
    <reaction evidence="7">
        <text>4-imidazolone-5-propanoate + H2O = N-formimidoyl-L-glutamate</text>
        <dbReference type="Rhea" id="RHEA:23660"/>
        <dbReference type="ChEBI" id="CHEBI:15377"/>
        <dbReference type="ChEBI" id="CHEBI:58928"/>
        <dbReference type="ChEBI" id="CHEBI:77893"/>
        <dbReference type="EC" id="3.5.2.7"/>
    </reaction>
</comment>
<dbReference type="InterPro" id="IPR011059">
    <property type="entry name" value="Metal-dep_hydrolase_composite"/>
</dbReference>
<dbReference type="SUPFAM" id="SSF51338">
    <property type="entry name" value="Composite domain of metallo-dependent hydrolases"/>
    <property type="match status" value="1"/>
</dbReference>
<dbReference type="GO" id="GO:0019557">
    <property type="term" value="P:L-histidine catabolic process to glutamate and formate"/>
    <property type="evidence" value="ECO:0007669"/>
    <property type="project" value="UniProtKB-UniPathway"/>
</dbReference>
<keyword evidence="5 7" id="KW-0862">Zinc</keyword>
<evidence type="ECO:0000313" key="9">
    <source>
        <dbReference type="EMBL" id="TWI55614.1"/>
    </source>
</evidence>
<feature type="binding site" evidence="7">
    <location>
        <position position="236"/>
    </location>
    <ligand>
        <name>Fe(3+)</name>
        <dbReference type="ChEBI" id="CHEBI:29034"/>
    </ligand>
</feature>
<name>A0A562QFU6_9PSED</name>
<dbReference type="EMBL" id="VLKY01000004">
    <property type="protein sequence ID" value="TWI55614.1"/>
    <property type="molecule type" value="Genomic_DNA"/>
</dbReference>
<dbReference type="GO" id="GO:0019556">
    <property type="term" value="P:L-histidine catabolic process to glutamate and formamide"/>
    <property type="evidence" value="ECO:0007669"/>
    <property type="project" value="UniProtKB-UniRule"/>
</dbReference>
<feature type="binding site" evidence="7">
    <location>
        <position position="138"/>
    </location>
    <ligand>
        <name>N-formimidoyl-L-glutamate</name>
        <dbReference type="ChEBI" id="CHEBI:58928"/>
    </ligand>
</feature>
<evidence type="ECO:0000256" key="3">
    <source>
        <dbReference type="ARBA" id="ARBA00022801"/>
    </source>
</evidence>
<dbReference type="PANTHER" id="PTHR42752">
    <property type="entry name" value="IMIDAZOLONEPROPIONASE"/>
    <property type="match status" value="1"/>
</dbReference>
<comment type="cofactor">
    <cofactor evidence="7">
        <name>Zn(2+)</name>
        <dbReference type="ChEBI" id="CHEBI:29105"/>
    </cofactor>
    <cofactor evidence="7">
        <name>Fe(3+)</name>
        <dbReference type="ChEBI" id="CHEBI:29034"/>
    </cofactor>
    <text evidence="7">Binds 1 zinc or iron ion per subunit.</text>
</comment>
<evidence type="ECO:0000256" key="2">
    <source>
        <dbReference type="ARBA" id="ARBA00022723"/>
    </source>
</evidence>
<feature type="binding site" evidence="7">
    <location>
        <position position="66"/>
    </location>
    <ligand>
        <name>Fe(3+)</name>
        <dbReference type="ChEBI" id="CHEBI:29034"/>
    </ligand>
</feature>
<comment type="function">
    <text evidence="7">Catalyzes the hydrolytic cleavage of the carbon-nitrogen bond in imidazolone-5-propanoate to yield N-formimidoyl-L-glutamate. It is the third step in the universal histidine degradation pathway.</text>
</comment>
<dbReference type="PANTHER" id="PTHR42752:SF1">
    <property type="entry name" value="IMIDAZOLONEPROPIONASE-RELATED"/>
    <property type="match status" value="1"/>
</dbReference>
<dbReference type="Gene3D" id="3.20.20.140">
    <property type="entry name" value="Metal-dependent hydrolases"/>
    <property type="match status" value="1"/>
</dbReference>
<feature type="binding site" evidence="7">
    <location>
        <position position="236"/>
    </location>
    <ligand>
        <name>Zn(2+)</name>
        <dbReference type="ChEBI" id="CHEBI:29105"/>
    </ligand>
</feature>
<feature type="binding site" evidence="7">
    <location>
        <position position="68"/>
    </location>
    <ligand>
        <name>Fe(3+)</name>
        <dbReference type="ChEBI" id="CHEBI:29034"/>
    </ligand>
</feature>
<feature type="binding site" evidence="7">
    <location>
        <position position="313"/>
    </location>
    <ligand>
        <name>N-formimidoyl-L-glutamate</name>
        <dbReference type="ChEBI" id="CHEBI:58928"/>
    </ligand>
</feature>
<gene>
    <name evidence="7" type="primary">hutI</name>
    <name evidence="9" type="ORF">IQ22_01540</name>
</gene>